<evidence type="ECO:0000259" key="3">
    <source>
        <dbReference type="Pfam" id="PF11954"/>
    </source>
</evidence>
<dbReference type="EMBL" id="VNKQ01000002">
    <property type="protein sequence ID" value="KAG0652787.1"/>
    <property type="molecule type" value="Genomic_DNA"/>
</dbReference>
<feature type="domain" description="Beta-lactamase-related" evidence="2">
    <location>
        <begin position="24"/>
        <end position="346"/>
    </location>
</feature>
<dbReference type="InterPro" id="IPR021860">
    <property type="entry name" value="Peptidase_S12_Pab87-rel_C"/>
</dbReference>
<dbReference type="AlphaFoldDB" id="A0A9P6VRC3"/>
<proteinExistence type="inferred from homology"/>
<evidence type="ECO:0000256" key="1">
    <source>
        <dbReference type="ARBA" id="ARBA00038215"/>
    </source>
</evidence>
<evidence type="ECO:0008006" key="6">
    <source>
        <dbReference type="Google" id="ProtNLM"/>
    </source>
</evidence>
<comment type="caution">
    <text evidence="4">The sequence shown here is derived from an EMBL/GenBank/DDBJ whole genome shotgun (WGS) entry which is preliminary data.</text>
</comment>
<feature type="domain" description="Peptidase S12 Pab87-related C-terminal" evidence="3">
    <location>
        <begin position="406"/>
        <end position="527"/>
    </location>
</feature>
<dbReference type="OrthoDB" id="5946976at2759"/>
<accession>A0A9P6VRC3</accession>
<dbReference type="SUPFAM" id="SSF56601">
    <property type="entry name" value="beta-lactamase/transpeptidase-like"/>
    <property type="match status" value="1"/>
</dbReference>
<gene>
    <name evidence="4" type="ORF">D0Z07_0667</name>
</gene>
<reference evidence="4" key="1">
    <citation type="submission" date="2019-07" db="EMBL/GenBank/DDBJ databases">
        <title>Hyphodiscus hymeniophilus genome sequencing and assembly.</title>
        <authorList>
            <person name="Kramer G."/>
            <person name="Nodwell J."/>
        </authorList>
    </citation>
    <scope>NUCLEOTIDE SEQUENCE</scope>
    <source>
        <strain evidence="4">ATCC 34498</strain>
    </source>
</reference>
<comment type="similarity">
    <text evidence="1">Belongs to the peptidase S12 family.</text>
</comment>
<dbReference type="Gene3D" id="3.40.710.10">
    <property type="entry name" value="DD-peptidase/beta-lactamase superfamily"/>
    <property type="match status" value="1"/>
</dbReference>
<evidence type="ECO:0000313" key="4">
    <source>
        <dbReference type="EMBL" id="KAG0652787.1"/>
    </source>
</evidence>
<keyword evidence="5" id="KW-1185">Reference proteome</keyword>
<protein>
    <recommendedName>
        <fullName evidence="6">Penicillin-binding protein</fullName>
    </recommendedName>
</protein>
<dbReference type="InterPro" id="IPR012338">
    <property type="entry name" value="Beta-lactam/transpept-like"/>
</dbReference>
<dbReference type="PANTHER" id="PTHR46825:SF9">
    <property type="entry name" value="BETA-LACTAMASE-RELATED DOMAIN-CONTAINING PROTEIN"/>
    <property type="match status" value="1"/>
</dbReference>
<dbReference type="Pfam" id="PF00144">
    <property type="entry name" value="Beta-lactamase"/>
    <property type="match status" value="1"/>
</dbReference>
<organism evidence="4 5">
    <name type="scientific">Hyphodiscus hymeniophilus</name>
    <dbReference type="NCBI Taxonomy" id="353542"/>
    <lineage>
        <taxon>Eukaryota</taxon>
        <taxon>Fungi</taxon>
        <taxon>Dikarya</taxon>
        <taxon>Ascomycota</taxon>
        <taxon>Pezizomycotina</taxon>
        <taxon>Leotiomycetes</taxon>
        <taxon>Helotiales</taxon>
        <taxon>Hyphodiscaceae</taxon>
        <taxon>Hyphodiscus</taxon>
    </lineage>
</organism>
<name>A0A9P6VRC3_9HELO</name>
<evidence type="ECO:0000259" key="2">
    <source>
        <dbReference type="Pfam" id="PF00144"/>
    </source>
</evidence>
<dbReference type="Pfam" id="PF11954">
    <property type="entry name" value="DUF3471"/>
    <property type="match status" value="1"/>
</dbReference>
<sequence>MTRRKPLKMVNEDDPFDDEFEKMVKDTLELWHVPGVSVAVVDGDITWSKGYGIATFPSTLVSPSTLYFAGSTTKAFTAAIMSFLVDDNEKYPHLQWDTPIATLIRDDFVLENEYATQHTTIEDSLSHRTGLPGHDFSLGGPNATVQTVVRNLRHLPITAEPRTKYMYCNAMFIVASHVIETVTGRKLGDLMHEWIWKPLGMDATFFDLESAKNAKEHLATAYRWLYDNRERGFQAVDWMTLDEASGAGAVITNVLDYAKWARAILRKETPLSEKGFEAVFTPRTLIPIEEPFTGPRSYGLGWRMGVYRGQRFYEHSGGMKGFGAELIIFPDVDFAFVALANTAGTANFVDLKLGFSLVDEKLKVPLKERFDWNERRVSQRIISEGRQKAKNAVQILYPHLPSRPLPLSLPLSSYAGTYRHPAYQTLTIYVSSPDTSSNPASTFNASEEQRKSILKADRTQTTWIQMLTFEHVSGEFFVARAKGEADFAALFDDVYPVEFRNGVDGKVKEVGVGWEESMGNEKIWFRRVEK</sequence>
<dbReference type="PANTHER" id="PTHR46825">
    <property type="entry name" value="D-ALANYL-D-ALANINE-CARBOXYPEPTIDASE/ENDOPEPTIDASE AMPH"/>
    <property type="match status" value="1"/>
</dbReference>
<dbReference type="Proteomes" id="UP000785200">
    <property type="component" value="Unassembled WGS sequence"/>
</dbReference>
<dbReference type="InterPro" id="IPR001466">
    <property type="entry name" value="Beta-lactam-related"/>
</dbReference>
<evidence type="ECO:0000313" key="5">
    <source>
        <dbReference type="Proteomes" id="UP000785200"/>
    </source>
</evidence>
<dbReference type="InterPro" id="IPR050491">
    <property type="entry name" value="AmpC-like"/>
</dbReference>